<dbReference type="Proteomes" id="UP001623660">
    <property type="component" value="Unassembled WGS sequence"/>
</dbReference>
<sequence length="510" mass="60295">MNKRETKIKGWPFEKGERVKLIWIGEPFKQNNKWMVNAYFKGSKYTRKIIVDWASIHFLVAEKCYIDGDLSNAEEAENSEVVDINLKANKIEYRERPWEVWGRGFKDRTKSKTFSFFSKGELYTIPIIEVIRTVLAPSKFLLYRILEMDSFDNYFTYDLNGRNLDVHFTYEYEQRLLKSDKINHLAWLLTNINALKMFNKIGQNMWQFGELKFDFLLENFNIRARVERKNNYTKILEILALKRKRINVEEINIYHPSLEETKGSNQVKIRKYVNKNSNSNRELTSEGDGSTKTSEEIDTSLIEHEYEKLPQINKKKKGLRITRKVEDENTKKYILEDDHLRTTADVGGEEIIRGLEFTSIDKVEEKGELAEFVEVLKLLEKRKDVKKVNIIIGELPEGKRGKRFSRLNDGITRRKYAIGQAIKSDGREISLIDVERENRALSMLILKANCRVNWGAIYSRLLMKLVNDSGTWSNEVIRNIEIKNIKIYRKRHIKMSYKYREKGVYRKLMF</sequence>
<comment type="caution">
    <text evidence="2">The sequence shown here is derived from an EMBL/GenBank/DDBJ whole genome shotgun (WGS) entry which is preliminary data.</text>
</comment>
<dbReference type="Pfam" id="PF18623">
    <property type="entry name" value="TnsE_C"/>
    <property type="match status" value="1"/>
</dbReference>
<feature type="domain" description="TnsE C-terminal" evidence="1">
    <location>
        <begin position="370"/>
        <end position="486"/>
    </location>
</feature>
<gene>
    <name evidence="2" type="ORF">ACJDU8_11140</name>
</gene>
<protein>
    <submittedName>
        <fullName evidence="2">Tn7-like element transposition protein TnsE</fullName>
    </submittedName>
</protein>
<organism evidence="2 3">
    <name type="scientific">Candidatus Clostridium eludens</name>
    <dbReference type="NCBI Taxonomy" id="3381663"/>
    <lineage>
        <taxon>Bacteria</taxon>
        <taxon>Bacillati</taxon>
        <taxon>Bacillota</taxon>
        <taxon>Clostridia</taxon>
        <taxon>Eubacteriales</taxon>
        <taxon>Clostridiaceae</taxon>
        <taxon>Clostridium</taxon>
    </lineage>
</organism>
<dbReference type="RefSeq" id="WP_406792229.1">
    <property type="nucleotide sequence ID" value="NZ_JBJHZX010000015.1"/>
</dbReference>
<reference evidence="2 3" key="1">
    <citation type="submission" date="2024-11" db="EMBL/GenBank/DDBJ databases">
        <authorList>
            <person name="Heng Y.C."/>
            <person name="Lim A.C.H."/>
            <person name="Lee J.K.Y."/>
            <person name="Kittelmann S."/>
        </authorList>
    </citation>
    <scope>NUCLEOTIDE SEQUENCE [LARGE SCALE GENOMIC DNA]</scope>
    <source>
        <strain evidence="2 3">WILCCON 0269</strain>
    </source>
</reference>
<accession>A0ABW8SJE2</accession>
<dbReference type="EMBL" id="JBJHZX010000015">
    <property type="protein sequence ID" value="MFL0196115.1"/>
    <property type="molecule type" value="Genomic_DNA"/>
</dbReference>
<keyword evidence="3" id="KW-1185">Reference proteome</keyword>
<evidence type="ECO:0000313" key="3">
    <source>
        <dbReference type="Proteomes" id="UP001623660"/>
    </source>
</evidence>
<evidence type="ECO:0000313" key="2">
    <source>
        <dbReference type="EMBL" id="MFL0196115.1"/>
    </source>
</evidence>
<proteinExistence type="predicted"/>
<name>A0ABW8SJE2_9CLOT</name>
<evidence type="ECO:0000259" key="1">
    <source>
        <dbReference type="Pfam" id="PF18623"/>
    </source>
</evidence>
<dbReference type="InterPro" id="IPR041419">
    <property type="entry name" value="TnsE_C"/>
</dbReference>